<accession>A0A5Y0E3T7</accession>
<dbReference type="Gene3D" id="1.10.30.50">
    <property type="match status" value="1"/>
</dbReference>
<sequence>MKYFNQPLENDIDKITKIANANYSGSKLIENNLNIFIERYKEYYSCKGAALSINGMLGLNDARESIKKLYKSKGEQLSFIKELRNKNTGKCCSMCGANLSTQIDHFLPQEFFPEYSILSANLIPICKCNQKKGKFTIGGNIDEILLHPRYEKKLSKRIITAKIRNHDGAIEIHLEFNPPKKISNAKGLAFHYEKIVDSDLLITTIRERFYEMKRAPSSVVYTLAERINSPQELRNILFSHLRSFDKRHQSQNNWESIFIHALLEKRTFNWIWGKISAPDRKYDESF</sequence>
<reference evidence="1" key="1">
    <citation type="submission" date="2019-02" db="EMBL/GenBank/DDBJ databases">
        <authorList>
            <person name="Ashton P.M."/>
            <person name="Dallman T."/>
            <person name="Nair S."/>
            <person name="De Pinna E."/>
            <person name="Peters T."/>
            <person name="Grant K."/>
        </authorList>
    </citation>
    <scope>NUCLEOTIDE SEQUENCE</scope>
    <source>
        <strain evidence="1">686622</strain>
    </source>
</reference>
<evidence type="ECO:0000313" key="1">
    <source>
        <dbReference type="EMBL" id="ECB5875773.1"/>
    </source>
</evidence>
<dbReference type="AlphaFoldDB" id="A0A5Y0E3T7"/>
<dbReference type="EMBL" id="AAHYBC010000007">
    <property type="protein sequence ID" value="ECB5875773.1"/>
    <property type="molecule type" value="Genomic_DNA"/>
</dbReference>
<comment type="caution">
    <text evidence="1">The sequence shown here is derived from an EMBL/GenBank/DDBJ whole genome shotgun (WGS) entry which is preliminary data.</text>
</comment>
<name>A0A5Y0E3T7_SALEN</name>
<protein>
    <recommendedName>
        <fullName evidence="2">HNH endonuclease</fullName>
    </recommendedName>
</protein>
<evidence type="ECO:0008006" key="2">
    <source>
        <dbReference type="Google" id="ProtNLM"/>
    </source>
</evidence>
<gene>
    <name evidence="1" type="ORF">EZV86_11195</name>
</gene>
<proteinExistence type="predicted"/>
<organism evidence="1">
    <name type="scientific">Salmonella enteritidis</name>
    <dbReference type="NCBI Taxonomy" id="149539"/>
    <lineage>
        <taxon>Bacteria</taxon>
        <taxon>Pseudomonadati</taxon>
        <taxon>Pseudomonadota</taxon>
        <taxon>Gammaproteobacteria</taxon>
        <taxon>Enterobacterales</taxon>
        <taxon>Enterobacteriaceae</taxon>
        <taxon>Salmonella</taxon>
    </lineage>
</organism>